<evidence type="ECO:0000313" key="3">
    <source>
        <dbReference type="Proteomes" id="UP000523795"/>
    </source>
</evidence>
<evidence type="ECO:0000313" key="2">
    <source>
        <dbReference type="EMBL" id="NKX52577.1"/>
    </source>
</evidence>
<organism evidence="2 3">
    <name type="scientific">Arthrobacter deserti</name>
    <dbReference type="NCBI Taxonomy" id="1742687"/>
    <lineage>
        <taxon>Bacteria</taxon>
        <taxon>Bacillati</taxon>
        <taxon>Actinomycetota</taxon>
        <taxon>Actinomycetes</taxon>
        <taxon>Micrococcales</taxon>
        <taxon>Micrococcaceae</taxon>
        <taxon>Arthrobacter</taxon>
    </lineage>
</organism>
<proteinExistence type="predicted"/>
<dbReference type="InterPro" id="IPR000835">
    <property type="entry name" value="HTH_MarR-typ"/>
</dbReference>
<dbReference type="SUPFAM" id="SSF46785">
    <property type="entry name" value="Winged helix' DNA-binding domain"/>
    <property type="match status" value="1"/>
</dbReference>
<sequence length="171" mass="18278">MADSSTDSIPGGDRPAPGVQVRHGFALLLQWASRSESRRKVFGPAAADLSPTDAALLEYLTKNGPMRLSDLAAQWGVTKSTMTPHIGRLETRGLIDRRSDPADRRATLLATSAAGLELQHRIGAAGAAALDEILSTWAQEDREALGSMLIRFADELSAATPRLFQTAGSLR</sequence>
<name>A0ABX1JXU9_9MICC</name>
<dbReference type="Proteomes" id="UP000523795">
    <property type="component" value="Unassembled WGS sequence"/>
</dbReference>
<gene>
    <name evidence="2" type="ORF">HER39_18770</name>
</gene>
<reference evidence="2 3" key="1">
    <citation type="submission" date="2020-04" db="EMBL/GenBank/DDBJ databases">
        <authorList>
            <person name="Liu S."/>
        </authorList>
    </citation>
    <scope>NUCLEOTIDE SEQUENCE [LARGE SCALE GENOMIC DNA]</scope>
    <source>
        <strain evidence="2 3">CGMCC 1.15091</strain>
    </source>
</reference>
<dbReference type="InterPro" id="IPR036388">
    <property type="entry name" value="WH-like_DNA-bd_sf"/>
</dbReference>
<dbReference type="CDD" id="cd00090">
    <property type="entry name" value="HTH_ARSR"/>
    <property type="match status" value="1"/>
</dbReference>
<dbReference type="PANTHER" id="PTHR33164">
    <property type="entry name" value="TRANSCRIPTIONAL REGULATOR, MARR FAMILY"/>
    <property type="match status" value="1"/>
</dbReference>
<dbReference type="InterPro" id="IPR011991">
    <property type="entry name" value="ArsR-like_HTH"/>
</dbReference>
<comment type="caution">
    <text evidence="2">The sequence shown here is derived from an EMBL/GenBank/DDBJ whole genome shotgun (WGS) entry which is preliminary data.</text>
</comment>
<dbReference type="PROSITE" id="PS50995">
    <property type="entry name" value="HTH_MARR_2"/>
    <property type="match status" value="1"/>
</dbReference>
<dbReference type="PANTHER" id="PTHR33164:SF57">
    <property type="entry name" value="MARR-FAMILY TRANSCRIPTIONAL REGULATOR"/>
    <property type="match status" value="1"/>
</dbReference>
<feature type="domain" description="HTH marR-type" evidence="1">
    <location>
        <begin position="22"/>
        <end position="154"/>
    </location>
</feature>
<dbReference type="Pfam" id="PF01047">
    <property type="entry name" value="MarR"/>
    <property type="match status" value="1"/>
</dbReference>
<dbReference type="PRINTS" id="PR00598">
    <property type="entry name" value="HTHMARR"/>
</dbReference>
<dbReference type="EMBL" id="JAAZSR010000608">
    <property type="protein sequence ID" value="NKX52577.1"/>
    <property type="molecule type" value="Genomic_DNA"/>
</dbReference>
<dbReference type="InterPro" id="IPR039422">
    <property type="entry name" value="MarR/SlyA-like"/>
</dbReference>
<protein>
    <submittedName>
        <fullName evidence="2">MarR family transcriptional regulator</fullName>
    </submittedName>
</protein>
<dbReference type="SMART" id="SM00347">
    <property type="entry name" value="HTH_MARR"/>
    <property type="match status" value="1"/>
</dbReference>
<dbReference type="InterPro" id="IPR036390">
    <property type="entry name" value="WH_DNA-bd_sf"/>
</dbReference>
<dbReference type="Gene3D" id="1.10.10.10">
    <property type="entry name" value="Winged helix-like DNA-binding domain superfamily/Winged helix DNA-binding domain"/>
    <property type="match status" value="1"/>
</dbReference>
<evidence type="ECO:0000259" key="1">
    <source>
        <dbReference type="PROSITE" id="PS50995"/>
    </source>
</evidence>
<accession>A0ABX1JXU9</accession>
<keyword evidence="3" id="KW-1185">Reference proteome</keyword>
<feature type="non-terminal residue" evidence="2">
    <location>
        <position position="171"/>
    </location>
</feature>